<feature type="transmembrane region" description="Helical" evidence="6">
    <location>
        <begin position="59"/>
        <end position="80"/>
    </location>
</feature>
<protein>
    <submittedName>
        <fullName evidence="7">Cation:dicarboxylase symporter family transporter</fullName>
    </submittedName>
</protein>
<evidence type="ECO:0000256" key="1">
    <source>
        <dbReference type="ARBA" id="ARBA00004141"/>
    </source>
</evidence>
<comment type="subcellular location">
    <subcellularLocation>
        <location evidence="1">Membrane</location>
        <topology evidence="1">Multi-pass membrane protein</topology>
    </subcellularLocation>
</comment>
<dbReference type="PRINTS" id="PR00173">
    <property type="entry name" value="EDTRNSPORT"/>
</dbReference>
<feature type="transmembrane region" description="Helical" evidence="6">
    <location>
        <begin position="92"/>
        <end position="114"/>
    </location>
</feature>
<comment type="caution">
    <text evidence="7">The sequence shown here is derived from an EMBL/GenBank/DDBJ whole genome shotgun (WGS) entry which is preliminary data.</text>
</comment>
<evidence type="ECO:0000313" key="7">
    <source>
        <dbReference type="EMBL" id="MBE9079824.1"/>
    </source>
</evidence>
<sequence>MTLNSVTKRRQNWPNRISLGWLRSPWAILISVILAIYTGTTQPAFAALLAPLGKLYLGLLKMCVLPILLSAITTSIGRLMRSSHAAQYIKRILVVFPLGLVAISGLTVAIAAIAGPGRNLSANTLESLGVLVNSSGVDLEMALSGPIPEDAALGLSSFLVTLVPDNIFGALSQGETLKVLVFSIIVGISLGLIRDRVTDPCFDILEAVYRTFNQLINWLTMALPLGLFCLLAYQLSQQGLDVMLSMINFLITALVIFLAIYLLSTLVVWQQSKAALPRVLSAMREPTILALATSSSLACLPSAIAQLSEALGFNRQTVNLVTPLSITICRFGSVAYFALGAVFVMQLYDKPLGLGSLITIVAGSIFAGMATSGVTGILTLTMLGIVLEPLQLPLEAVLVLFVAIDPIMDPFRTLGIVHTGIAATAMITDLEPASPVA</sequence>
<evidence type="ECO:0000256" key="6">
    <source>
        <dbReference type="SAM" id="Phobius"/>
    </source>
</evidence>
<keyword evidence="8" id="KW-1185">Reference proteome</keyword>
<evidence type="ECO:0000256" key="2">
    <source>
        <dbReference type="ARBA" id="ARBA00022448"/>
    </source>
</evidence>
<reference evidence="7" key="1">
    <citation type="submission" date="2020-10" db="EMBL/GenBank/DDBJ databases">
        <authorList>
            <person name="Castelo-Branco R."/>
            <person name="Eusebio N."/>
            <person name="Adriana R."/>
            <person name="Vieira A."/>
            <person name="Brugerolle De Fraissinette N."/>
            <person name="Rezende De Castro R."/>
            <person name="Schneider M.P."/>
            <person name="Vasconcelos V."/>
            <person name="Leao P.N."/>
        </authorList>
    </citation>
    <scope>NUCLEOTIDE SEQUENCE</scope>
    <source>
        <strain evidence="7">LEGE 07310</strain>
    </source>
</reference>
<dbReference type="PANTHER" id="PTHR42865:SF10">
    <property type="entry name" value="SODIUM:DICARBOXYLATE SYMPORTER FAMILY PROTEIN"/>
    <property type="match status" value="1"/>
</dbReference>
<dbReference type="Pfam" id="PF00375">
    <property type="entry name" value="SDF"/>
    <property type="match status" value="1"/>
</dbReference>
<keyword evidence="5 6" id="KW-0472">Membrane</keyword>
<proteinExistence type="predicted"/>
<keyword evidence="2" id="KW-0813">Transport</keyword>
<feature type="transmembrane region" description="Helical" evidence="6">
    <location>
        <begin position="215"/>
        <end position="235"/>
    </location>
</feature>
<feature type="transmembrane region" description="Helical" evidence="6">
    <location>
        <begin position="247"/>
        <end position="268"/>
    </location>
</feature>
<evidence type="ECO:0000256" key="5">
    <source>
        <dbReference type="ARBA" id="ARBA00023136"/>
    </source>
</evidence>
<accession>A0A8J7AV37</accession>
<keyword evidence="4 6" id="KW-1133">Transmembrane helix</keyword>
<dbReference type="GO" id="GO:0015293">
    <property type="term" value="F:symporter activity"/>
    <property type="evidence" value="ECO:0007669"/>
    <property type="project" value="InterPro"/>
</dbReference>
<dbReference type="GO" id="GO:0005886">
    <property type="term" value="C:plasma membrane"/>
    <property type="evidence" value="ECO:0007669"/>
    <property type="project" value="TreeGrafter"/>
</dbReference>
<evidence type="ECO:0000256" key="4">
    <source>
        <dbReference type="ARBA" id="ARBA00022989"/>
    </source>
</evidence>
<dbReference type="InterPro" id="IPR001991">
    <property type="entry name" value="Na-dicarboxylate_symporter"/>
</dbReference>
<feature type="transmembrane region" description="Helical" evidence="6">
    <location>
        <begin position="176"/>
        <end position="194"/>
    </location>
</feature>
<dbReference type="RefSeq" id="WP_193911167.1">
    <property type="nucleotide sequence ID" value="NZ_JADEXG010000069.1"/>
</dbReference>
<evidence type="ECO:0000256" key="3">
    <source>
        <dbReference type="ARBA" id="ARBA00022692"/>
    </source>
</evidence>
<dbReference type="AlphaFoldDB" id="A0A8J7AV37"/>
<keyword evidence="3 6" id="KW-0812">Transmembrane</keyword>
<evidence type="ECO:0000313" key="8">
    <source>
        <dbReference type="Proteomes" id="UP000636505"/>
    </source>
</evidence>
<dbReference type="PANTHER" id="PTHR42865">
    <property type="entry name" value="PROTON/GLUTAMATE-ASPARTATE SYMPORTER"/>
    <property type="match status" value="1"/>
</dbReference>
<feature type="transmembrane region" description="Helical" evidence="6">
    <location>
        <begin position="320"/>
        <end position="345"/>
    </location>
</feature>
<gene>
    <name evidence="7" type="ORF">IQ241_21430</name>
</gene>
<dbReference type="EMBL" id="JADEXG010000069">
    <property type="protein sequence ID" value="MBE9079824.1"/>
    <property type="molecule type" value="Genomic_DNA"/>
</dbReference>
<dbReference type="SUPFAM" id="SSF118215">
    <property type="entry name" value="Proton glutamate symport protein"/>
    <property type="match status" value="1"/>
</dbReference>
<dbReference type="InterPro" id="IPR036458">
    <property type="entry name" value="Na:dicarbo_symporter_sf"/>
</dbReference>
<feature type="transmembrane region" description="Helical" evidence="6">
    <location>
        <begin position="21"/>
        <end position="39"/>
    </location>
</feature>
<dbReference type="Gene3D" id="1.10.3860.10">
    <property type="entry name" value="Sodium:dicarboxylate symporter"/>
    <property type="match status" value="1"/>
</dbReference>
<organism evidence="7 8">
    <name type="scientific">Vasconcelosia minhoensis LEGE 07310</name>
    <dbReference type="NCBI Taxonomy" id="915328"/>
    <lineage>
        <taxon>Bacteria</taxon>
        <taxon>Bacillati</taxon>
        <taxon>Cyanobacteriota</taxon>
        <taxon>Cyanophyceae</taxon>
        <taxon>Nodosilineales</taxon>
        <taxon>Cymatolegaceae</taxon>
        <taxon>Vasconcelosia</taxon>
        <taxon>Vasconcelosia minhoensis</taxon>
    </lineage>
</organism>
<name>A0A8J7AV37_9CYAN</name>
<dbReference type="Proteomes" id="UP000636505">
    <property type="component" value="Unassembled WGS sequence"/>
</dbReference>
<feature type="transmembrane region" description="Helical" evidence="6">
    <location>
        <begin position="352"/>
        <end position="371"/>
    </location>
</feature>